<proteinExistence type="predicted"/>
<dbReference type="EMBL" id="BMAV01009277">
    <property type="protein sequence ID" value="GFY53449.1"/>
    <property type="molecule type" value="Genomic_DNA"/>
</dbReference>
<evidence type="ECO:0000259" key="1">
    <source>
        <dbReference type="Pfam" id="PF21107"/>
    </source>
</evidence>
<evidence type="ECO:0000313" key="3">
    <source>
        <dbReference type="Proteomes" id="UP000886998"/>
    </source>
</evidence>
<evidence type="ECO:0000313" key="2">
    <source>
        <dbReference type="EMBL" id="GFY53449.1"/>
    </source>
</evidence>
<dbReference type="AlphaFoldDB" id="A0A8X7C5R4"/>
<dbReference type="Pfam" id="PF21107">
    <property type="entry name" value="STPRs"/>
    <property type="match status" value="1"/>
</dbReference>
<protein>
    <recommendedName>
        <fullName evidence="1">STPR domain-containing protein</fullName>
    </recommendedName>
</protein>
<name>A0A8X7C5R4_9ARAC</name>
<reference evidence="2" key="1">
    <citation type="submission" date="2020-08" db="EMBL/GenBank/DDBJ databases">
        <title>Multicomponent nature underlies the extraordinary mechanical properties of spider dragline silk.</title>
        <authorList>
            <person name="Kono N."/>
            <person name="Nakamura H."/>
            <person name="Mori M."/>
            <person name="Yoshida Y."/>
            <person name="Ohtoshi R."/>
            <person name="Malay A.D."/>
            <person name="Moran D.A.P."/>
            <person name="Tomita M."/>
            <person name="Numata K."/>
            <person name="Arakawa K."/>
        </authorList>
    </citation>
    <scope>NUCLEOTIDE SEQUENCE</scope>
</reference>
<keyword evidence="3" id="KW-1185">Reference proteome</keyword>
<sequence>MVRHSLATAAETPEKYQVRLQSQQVCQNASRAAETPEQRQLRFHEDQVYHRVARPAETPEQRQLCLQEDQVHHRVARAAETPIQHVIRLLGLRKQRNVAITLKWKAQMLDGFMYNPRYDSESNNLLDIDRLSNVCQCQSVVHLSGKEKLQACAALEVKSNCHQF</sequence>
<comment type="caution">
    <text evidence="2">The sequence shown here is derived from an EMBL/GenBank/DDBJ whole genome shotgun (WGS) entry which is preliminary data.</text>
</comment>
<organism evidence="2 3">
    <name type="scientific">Trichonephila inaurata madagascariensis</name>
    <dbReference type="NCBI Taxonomy" id="2747483"/>
    <lineage>
        <taxon>Eukaryota</taxon>
        <taxon>Metazoa</taxon>
        <taxon>Ecdysozoa</taxon>
        <taxon>Arthropoda</taxon>
        <taxon>Chelicerata</taxon>
        <taxon>Arachnida</taxon>
        <taxon>Araneae</taxon>
        <taxon>Araneomorphae</taxon>
        <taxon>Entelegynae</taxon>
        <taxon>Araneoidea</taxon>
        <taxon>Nephilidae</taxon>
        <taxon>Trichonephila</taxon>
        <taxon>Trichonephila inaurata</taxon>
    </lineage>
</organism>
<dbReference type="OrthoDB" id="6437743at2759"/>
<feature type="domain" description="STPR" evidence="1">
    <location>
        <begin position="5"/>
        <end position="63"/>
    </location>
</feature>
<dbReference type="InterPro" id="IPR048998">
    <property type="entry name" value="STPR"/>
</dbReference>
<dbReference type="Proteomes" id="UP000886998">
    <property type="component" value="Unassembled WGS sequence"/>
</dbReference>
<accession>A0A8X7C5R4</accession>
<gene>
    <name evidence="2" type="ORF">TNIN_265231</name>
</gene>